<dbReference type="EMBL" id="SBII01000015">
    <property type="protein sequence ID" value="RWW91959.1"/>
    <property type="molecule type" value="Genomic_DNA"/>
</dbReference>
<dbReference type="Pfam" id="PF20251">
    <property type="entry name" value="Big_14"/>
    <property type="match status" value="1"/>
</dbReference>
<feature type="domain" description="Bacterial Ig-like" evidence="1">
    <location>
        <begin position="42"/>
        <end position="145"/>
    </location>
</feature>
<gene>
    <name evidence="2" type="ORF">EPI11_17175</name>
</gene>
<dbReference type="PROSITE" id="PS51257">
    <property type="entry name" value="PROKAR_LIPOPROTEIN"/>
    <property type="match status" value="1"/>
</dbReference>
<dbReference type="Proteomes" id="UP000287527">
    <property type="component" value="Unassembled WGS sequence"/>
</dbReference>
<evidence type="ECO:0000313" key="2">
    <source>
        <dbReference type="EMBL" id="RWW91959.1"/>
    </source>
</evidence>
<evidence type="ECO:0000259" key="1">
    <source>
        <dbReference type="Pfam" id="PF20251"/>
    </source>
</evidence>
<name>A0A3S3S7C5_9FLAO</name>
<comment type="caution">
    <text evidence="2">The sequence shown here is derived from an EMBL/GenBank/DDBJ whole genome shotgun (WGS) entry which is preliminary data.</text>
</comment>
<reference evidence="2 3" key="1">
    <citation type="submission" date="2019-01" db="EMBL/GenBank/DDBJ databases">
        <title>Flavobacterium sp. nov.,isolated from freshwater.</title>
        <authorList>
            <person name="Zhang R."/>
            <person name="Du Z.-J."/>
        </authorList>
    </citation>
    <scope>NUCLEOTIDE SEQUENCE [LARGE SCALE GENOMIC DNA]</scope>
    <source>
        <strain evidence="2 3">1E403</strain>
    </source>
</reference>
<dbReference type="OrthoDB" id="9807542at2"/>
<accession>A0A3S3S7C5</accession>
<sequence length="156" mass="18476">MKNLILFIISTTLLLSCTQTKQKEEEQLDKNEQVKDVIGKSVSLSVKPNVFKLSELPDTVTITMTNNTTDTITTGLHYYIEKLENKEWKEISPKDMLFHDLGWQLRPTDTKNFEKKLYKDQISYKVGKYRIVKYYLNSDYQKTKKDFHMYAEFEVE</sequence>
<evidence type="ECO:0000313" key="3">
    <source>
        <dbReference type="Proteomes" id="UP000287527"/>
    </source>
</evidence>
<proteinExistence type="predicted"/>
<keyword evidence="3" id="KW-1185">Reference proteome</keyword>
<protein>
    <recommendedName>
        <fullName evidence="1">Bacterial Ig-like domain-containing protein</fullName>
    </recommendedName>
</protein>
<organism evidence="2 3">
    <name type="scientific">Flavobacterium cerinum</name>
    <dbReference type="NCBI Taxonomy" id="2502784"/>
    <lineage>
        <taxon>Bacteria</taxon>
        <taxon>Pseudomonadati</taxon>
        <taxon>Bacteroidota</taxon>
        <taxon>Flavobacteriia</taxon>
        <taxon>Flavobacteriales</taxon>
        <taxon>Flavobacteriaceae</taxon>
        <taxon>Flavobacterium</taxon>
    </lineage>
</organism>
<dbReference type="AlphaFoldDB" id="A0A3S3S7C5"/>
<dbReference type="InterPro" id="IPR046878">
    <property type="entry name" value="Big_14"/>
</dbReference>